<comment type="caution">
    <text evidence="1">The sequence shown here is derived from an EMBL/GenBank/DDBJ whole genome shotgun (WGS) entry which is preliminary data.</text>
</comment>
<evidence type="ECO:0000313" key="1">
    <source>
        <dbReference type="EMBL" id="VEL35247.1"/>
    </source>
</evidence>
<organism evidence="1 2">
    <name type="scientific">Protopolystoma xenopodis</name>
    <dbReference type="NCBI Taxonomy" id="117903"/>
    <lineage>
        <taxon>Eukaryota</taxon>
        <taxon>Metazoa</taxon>
        <taxon>Spiralia</taxon>
        <taxon>Lophotrochozoa</taxon>
        <taxon>Platyhelminthes</taxon>
        <taxon>Monogenea</taxon>
        <taxon>Polyopisthocotylea</taxon>
        <taxon>Polystomatidea</taxon>
        <taxon>Polystomatidae</taxon>
        <taxon>Protopolystoma</taxon>
    </lineage>
</organism>
<proteinExistence type="predicted"/>
<gene>
    <name evidence="1" type="ORF">PXEA_LOCUS28687</name>
</gene>
<sequence>MRLEQESAASSFCPTCSPRGWEYMVPRDDGLQSVHTRMHWESNKSGRMEENIEGNVVPRTSRVWLTLPRPSLSVHLSVPLHSLLVASFPTASPSNSRLAFPGRASNSLNTPRTAAATITDVVDAVGAVGAGAGAGAGTFDFTHLRPTHDCRNTSPKVS</sequence>
<name>A0A3S5AQD2_9PLAT</name>
<dbReference type="Proteomes" id="UP000784294">
    <property type="component" value="Unassembled WGS sequence"/>
</dbReference>
<keyword evidence="2" id="KW-1185">Reference proteome</keyword>
<dbReference type="AlphaFoldDB" id="A0A3S5AQD2"/>
<reference evidence="1" key="1">
    <citation type="submission" date="2018-11" db="EMBL/GenBank/DDBJ databases">
        <authorList>
            <consortium name="Pathogen Informatics"/>
        </authorList>
    </citation>
    <scope>NUCLEOTIDE SEQUENCE</scope>
</reference>
<evidence type="ECO:0000313" key="2">
    <source>
        <dbReference type="Proteomes" id="UP000784294"/>
    </source>
</evidence>
<accession>A0A3S5AQD2</accession>
<protein>
    <submittedName>
        <fullName evidence="1">Uncharacterized protein</fullName>
    </submittedName>
</protein>
<dbReference type="EMBL" id="CAAALY010249398">
    <property type="protein sequence ID" value="VEL35247.1"/>
    <property type="molecule type" value="Genomic_DNA"/>
</dbReference>